<dbReference type="Proteomes" id="UP000737018">
    <property type="component" value="Unassembled WGS sequence"/>
</dbReference>
<dbReference type="AlphaFoldDB" id="A0A8J4RJW6"/>
<reference evidence="1" key="1">
    <citation type="submission" date="2020-03" db="EMBL/GenBank/DDBJ databases">
        <title>Castanea mollissima Vanexum genome sequencing.</title>
        <authorList>
            <person name="Staton M."/>
        </authorList>
    </citation>
    <scope>NUCLEOTIDE SEQUENCE</scope>
    <source>
        <tissue evidence="1">Leaf</tissue>
    </source>
</reference>
<sequence>MTVVKIIELNKSEEQHEIQIKREPLLILYLISNSHNFFLLYMVALPLSTNKISATSELYCTLSYSLTKSPFGLDATTHAHVGRTVLYNKQISEWPLCREILMTPLTN</sequence>
<evidence type="ECO:0000313" key="2">
    <source>
        <dbReference type="Proteomes" id="UP000737018"/>
    </source>
</evidence>
<proteinExistence type="predicted"/>
<accession>A0A8J4RJW6</accession>
<organism evidence="1 2">
    <name type="scientific">Castanea mollissima</name>
    <name type="common">Chinese chestnut</name>
    <dbReference type="NCBI Taxonomy" id="60419"/>
    <lineage>
        <taxon>Eukaryota</taxon>
        <taxon>Viridiplantae</taxon>
        <taxon>Streptophyta</taxon>
        <taxon>Embryophyta</taxon>
        <taxon>Tracheophyta</taxon>
        <taxon>Spermatophyta</taxon>
        <taxon>Magnoliopsida</taxon>
        <taxon>eudicotyledons</taxon>
        <taxon>Gunneridae</taxon>
        <taxon>Pentapetalae</taxon>
        <taxon>rosids</taxon>
        <taxon>fabids</taxon>
        <taxon>Fagales</taxon>
        <taxon>Fagaceae</taxon>
        <taxon>Castanea</taxon>
    </lineage>
</organism>
<evidence type="ECO:0000313" key="1">
    <source>
        <dbReference type="EMBL" id="KAF3965777.1"/>
    </source>
</evidence>
<name>A0A8J4RJW6_9ROSI</name>
<keyword evidence="2" id="KW-1185">Reference proteome</keyword>
<comment type="caution">
    <text evidence="1">The sequence shown here is derived from an EMBL/GenBank/DDBJ whole genome shotgun (WGS) entry which is preliminary data.</text>
</comment>
<gene>
    <name evidence="1" type="ORF">CMV_010062</name>
</gene>
<protein>
    <submittedName>
        <fullName evidence="1">Uncharacterized protein</fullName>
    </submittedName>
</protein>
<dbReference type="EMBL" id="JRKL02001140">
    <property type="protein sequence ID" value="KAF3965777.1"/>
    <property type="molecule type" value="Genomic_DNA"/>
</dbReference>